<keyword evidence="10" id="KW-0732">Signal</keyword>
<dbReference type="HOGENOM" id="CLU_042399_2_2_5"/>
<comment type="caution">
    <text evidence="12">The sequence shown here is derived from an EMBL/GenBank/DDBJ whole genome shotgun (WGS) entry which is preliminary data.</text>
</comment>
<keyword evidence="3" id="KW-0328">Glycosyltransferase</keyword>
<sequence>MPSRRQFLAAASAFAALPAALRAHEFDSGDLATLPPELAPMRVRMLTDLPVGEIHVVPDTYTLYWTTAPGEAIRYFVGVGRDSLYESGIFNVGAKKEWPSWTPTPGMIEREPEKYQQYADGMPGGPGNPLGARALYLFQPERGDTYLRIHGTDKPETIKQDVSNGCARLVDRQIIELYDRVPLDTKVYLYEKDILPPVEVGEELGPALPPSEEPLLVEAEAAPESEAIVEAEGGGGEEDPLARRLNEVLNQLESD</sequence>
<keyword evidence="13" id="KW-1185">Reference proteome</keyword>
<dbReference type="PANTHER" id="PTHR30582">
    <property type="entry name" value="L,D-TRANSPEPTIDASE"/>
    <property type="match status" value="1"/>
</dbReference>
<feature type="chain" id="PRO_5004207449" description="L,D-TPase catalytic domain-containing protein" evidence="10">
    <location>
        <begin position="24"/>
        <end position="255"/>
    </location>
</feature>
<comment type="similarity">
    <text evidence="2">Belongs to the YkuD family.</text>
</comment>
<feature type="signal peptide" evidence="10">
    <location>
        <begin position="1"/>
        <end position="23"/>
    </location>
</feature>
<dbReference type="InterPro" id="IPR005490">
    <property type="entry name" value="LD_TPept_cat_dom"/>
</dbReference>
<dbReference type="GO" id="GO:0005576">
    <property type="term" value="C:extracellular region"/>
    <property type="evidence" value="ECO:0007669"/>
    <property type="project" value="TreeGrafter"/>
</dbReference>
<keyword evidence="7 9" id="KW-0573">Peptidoglycan synthesis</keyword>
<keyword evidence="8 9" id="KW-0961">Cell wall biogenesis/degradation</keyword>
<evidence type="ECO:0000256" key="9">
    <source>
        <dbReference type="PROSITE-ProRule" id="PRU01373"/>
    </source>
</evidence>
<dbReference type="RefSeq" id="WP_007256308.1">
    <property type="nucleotide sequence ID" value="NZ_CH724108.1"/>
</dbReference>
<dbReference type="UniPathway" id="UPA00219"/>
<dbReference type="GO" id="GO:0018104">
    <property type="term" value="P:peptidoglycan-protein cross-linking"/>
    <property type="evidence" value="ECO:0007669"/>
    <property type="project" value="TreeGrafter"/>
</dbReference>
<dbReference type="InterPro" id="IPR006311">
    <property type="entry name" value="TAT_signal"/>
</dbReference>
<dbReference type="GO" id="GO:0071972">
    <property type="term" value="F:peptidoglycan L,D-transpeptidase activity"/>
    <property type="evidence" value="ECO:0007669"/>
    <property type="project" value="TreeGrafter"/>
</dbReference>
<dbReference type="eggNOG" id="COG1376">
    <property type="taxonomic scope" value="Bacteria"/>
</dbReference>
<keyword evidence="6 9" id="KW-0133">Cell shape</keyword>
<protein>
    <recommendedName>
        <fullName evidence="11">L,D-TPase catalytic domain-containing protein</fullName>
    </recommendedName>
</protein>
<accession>Q2CA44</accession>
<evidence type="ECO:0000256" key="1">
    <source>
        <dbReference type="ARBA" id="ARBA00004752"/>
    </source>
</evidence>
<dbReference type="InterPro" id="IPR038063">
    <property type="entry name" value="Transpep_catalytic_dom"/>
</dbReference>
<reference evidence="12 13" key="1">
    <citation type="journal article" date="2010" name="J. Bacteriol.">
        <title>Genome sequences of Oceanicola granulosus HTCC2516(T) and Oceanicola batsensis HTCC2597(TDelta).</title>
        <authorList>
            <person name="Thrash J.C."/>
            <person name="Cho J.C."/>
            <person name="Vergin K.L."/>
            <person name="Giovannoni S.J."/>
        </authorList>
    </citation>
    <scope>NUCLEOTIDE SEQUENCE [LARGE SCALE GENOMIC DNA]</scope>
    <source>
        <strain evidence="13">ATCC BAA-861 / DSM 15982 / KCTC 12143 / HTCC2516</strain>
    </source>
</reference>
<dbReference type="EMBL" id="AAOT01000061">
    <property type="protein sequence ID" value="EAR49545.1"/>
    <property type="molecule type" value="Genomic_DNA"/>
</dbReference>
<dbReference type="Proteomes" id="UP000003635">
    <property type="component" value="Unassembled WGS sequence"/>
</dbReference>
<gene>
    <name evidence="12" type="ORF">OG2516_13961</name>
</gene>
<evidence type="ECO:0000256" key="7">
    <source>
        <dbReference type="ARBA" id="ARBA00022984"/>
    </source>
</evidence>
<dbReference type="AlphaFoldDB" id="Q2CA44"/>
<dbReference type="PROSITE" id="PS51318">
    <property type="entry name" value="TAT"/>
    <property type="match status" value="1"/>
</dbReference>
<dbReference type="OrthoDB" id="9795305at2"/>
<evidence type="ECO:0000256" key="8">
    <source>
        <dbReference type="ARBA" id="ARBA00023316"/>
    </source>
</evidence>
<evidence type="ECO:0000313" key="13">
    <source>
        <dbReference type="Proteomes" id="UP000003635"/>
    </source>
</evidence>
<dbReference type="InterPro" id="IPR050979">
    <property type="entry name" value="LD-transpeptidase"/>
</dbReference>
<evidence type="ECO:0000256" key="6">
    <source>
        <dbReference type="ARBA" id="ARBA00022960"/>
    </source>
</evidence>
<feature type="active site" description="Proton donor/acceptor" evidence="9">
    <location>
        <position position="150"/>
    </location>
</feature>
<dbReference type="GO" id="GO:0016757">
    <property type="term" value="F:glycosyltransferase activity"/>
    <property type="evidence" value="ECO:0007669"/>
    <property type="project" value="UniProtKB-KW"/>
</dbReference>
<evidence type="ECO:0000256" key="4">
    <source>
        <dbReference type="ARBA" id="ARBA00022679"/>
    </source>
</evidence>
<dbReference type="Pfam" id="PF03734">
    <property type="entry name" value="YkuD"/>
    <property type="match status" value="1"/>
</dbReference>
<evidence type="ECO:0000259" key="11">
    <source>
        <dbReference type="PROSITE" id="PS52029"/>
    </source>
</evidence>
<keyword evidence="4" id="KW-0808">Transferase</keyword>
<evidence type="ECO:0000313" key="12">
    <source>
        <dbReference type="EMBL" id="EAR49545.1"/>
    </source>
</evidence>
<organism evidence="12 13">
    <name type="scientific">Oceanicola granulosus (strain ATCC BAA-861 / DSM 15982 / KCTC 12143 / HTCC2516)</name>
    <dbReference type="NCBI Taxonomy" id="314256"/>
    <lineage>
        <taxon>Bacteria</taxon>
        <taxon>Pseudomonadati</taxon>
        <taxon>Pseudomonadota</taxon>
        <taxon>Alphaproteobacteria</taxon>
        <taxon>Rhodobacterales</taxon>
        <taxon>Roseobacteraceae</taxon>
        <taxon>Oceanicola</taxon>
    </lineage>
</organism>
<dbReference type="GO" id="GO:0071555">
    <property type="term" value="P:cell wall organization"/>
    <property type="evidence" value="ECO:0007669"/>
    <property type="project" value="UniProtKB-UniRule"/>
</dbReference>
<dbReference type="GO" id="GO:0008360">
    <property type="term" value="P:regulation of cell shape"/>
    <property type="evidence" value="ECO:0007669"/>
    <property type="project" value="UniProtKB-UniRule"/>
</dbReference>
<dbReference type="CDD" id="cd16913">
    <property type="entry name" value="YkuD_like"/>
    <property type="match status" value="1"/>
</dbReference>
<dbReference type="Gene3D" id="2.40.440.10">
    <property type="entry name" value="L,D-transpeptidase catalytic domain-like"/>
    <property type="match status" value="1"/>
</dbReference>
<evidence type="ECO:0000256" key="3">
    <source>
        <dbReference type="ARBA" id="ARBA00022676"/>
    </source>
</evidence>
<evidence type="ECO:0000256" key="5">
    <source>
        <dbReference type="ARBA" id="ARBA00022801"/>
    </source>
</evidence>
<name>Q2CA44_OCEGH</name>
<keyword evidence="5" id="KW-0378">Hydrolase</keyword>
<dbReference type="PANTHER" id="PTHR30582:SF24">
    <property type="entry name" value="L,D-TRANSPEPTIDASE ERFK_SRFK-RELATED"/>
    <property type="match status" value="1"/>
</dbReference>
<evidence type="ECO:0000256" key="10">
    <source>
        <dbReference type="SAM" id="SignalP"/>
    </source>
</evidence>
<feature type="domain" description="L,D-TPase catalytic" evidence="11">
    <location>
        <begin position="52"/>
        <end position="190"/>
    </location>
</feature>
<comment type="pathway">
    <text evidence="1 9">Cell wall biogenesis; peptidoglycan biosynthesis.</text>
</comment>
<evidence type="ECO:0000256" key="2">
    <source>
        <dbReference type="ARBA" id="ARBA00005992"/>
    </source>
</evidence>
<dbReference type="STRING" id="314256.OG2516_13961"/>
<dbReference type="SUPFAM" id="SSF141523">
    <property type="entry name" value="L,D-transpeptidase catalytic domain-like"/>
    <property type="match status" value="1"/>
</dbReference>
<feature type="active site" description="Nucleophile" evidence="9">
    <location>
        <position position="166"/>
    </location>
</feature>
<dbReference type="PROSITE" id="PS52029">
    <property type="entry name" value="LD_TPASE"/>
    <property type="match status" value="1"/>
</dbReference>
<proteinExistence type="inferred from homology"/>